<evidence type="ECO:0000313" key="2">
    <source>
        <dbReference type="EMBL" id="VDD83306.1"/>
    </source>
</evidence>
<feature type="compositionally biased region" description="Polar residues" evidence="1">
    <location>
        <begin position="245"/>
        <end position="255"/>
    </location>
</feature>
<dbReference type="OrthoDB" id="6278023at2759"/>
<evidence type="ECO:0000313" key="3">
    <source>
        <dbReference type="Proteomes" id="UP000267029"/>
    </source>
</evidence>
<feature type="region of interest" description="Disordered" evidence="1">
    <location>
        <begin position="233"/>
        <end position="283"/>
    </location>
</feature>
<dbReference type="Proteomes" id="UP000267029">
    <property type="component" value="Unassembled WGS sequence"/>
</dbReference>
<organism evidence="2 3">
    <name type="scientific">Mesocestoides corti</name>
    <name type="common">Flatworm</name>
    <dbReference type="NCBI Taxonomy" id="53468"/>
    <lineage>
        <taxon>Eukaryota</taxon>
        <taxon>Metazoa</taxon>
        <taxon>Spiralia</taxon>
        <taxon>Lophotrochozoa</taxon>
        <taxon>Platyhelminthes</taxon>
        <taxon>Cestoda</taxon>
        <taxon>Eucestoda</taxon>
        <taxon>Cyclophyllidea</taxon>
        <taxon>Mesocestoididae</taxon>
        <taxon>Mesocestoides</taxon>
    </lineage>
</organism>
<evidence type="ECO:0000256" key="1">
    <source>
        <dbReference type="SAM" id="MobiDB-lite"/>
    </source>
</evidence>
<name>A0A3P6I7A2_MESCO</name>
<accession>A0A3P6I7A2</accession>
<protein>
    <submittedName>
        <fullName evidence="2">Uncharacterized protein</fullName>
    </submittedName>
</protein>
<dbReference type="EMBL" id="UXSR01005689">
    <property type="protein sequence ID" value="VDD83306.1"/>
    <property type="molecule type" value="Genomic_DNA"/>
</dbReference>
<sequence length="396" mass="46016">MVKQLNRAVEFRDRVAACLQRVKSQLEKMCDERARELHRIQARKYNLGWQLKLRQLESRRAFRQLKERRIKSSRSVPPLFTSTLPTRTKVQARSQSPIGRFLRRNEKVMEHIRNQQHLTTGEPLPGLTWKEFEELVAWDKQEKEQLKKATDFKNTVAQEVKNEALKPIEDMLTAMNQRVTTISNKLSRISDPRAHVQVSKDGTRHYSGGSLQHIQYLMETSRSVRDLPRFRSLRNHSNTHDRQVSRCQTSSTGRNHSAFAAYSARQRRPSRKESRESEGQGIDPVKAYSRRSLQALAVELERLELSTVDRFLMLLGGRNQLFGGKTASLSPKFVNSAIWHNEMLGLLNWDSRLSANNTSAYFAYLPLHSELKIEHFQNEDDIEEVESSDSGSEYWR</sequence>
<reference evidence="2 3" key="1">
    <citation type="submission" date="2018-10" db="EMBL/GenBank/DDBJ databases">
        <authorList>
            <consortium name="Pathogen Informatics"/>
        </authorList>
    </citation>
    <scope>NUCLEOTIDE SEQUENCE [LARGE SCALE GENOMIC DNA]</scope>
</reference>
<proteinExistence type="predicted"/>
<keyword evidence="3" id="KW-1185">Reference proteome</keyword>
<dbReference type="AlphaFoldDB" id="A0A3P6I7A2"/>
<gene>
    <name evidence="2" type="ORF">MCOS_LOCUS9309</name>
</gene>